<organism evidence="1 2">
    <name type="scientific">Citrobacter amalonaticus</name>
    <dbReference type="NCBI Taxonomy" id="35703"/>
    <lineage>
        <taxon>Bacteria</taxon>
        <taxon>Pseudomonadati</taxon>
        <taxon>Pseudomonadota</taxon>
        <taxon>Gammaproteobacteria</taxon>
        <taxon>Enterobacterales</taxon>
        <taxon>Enterobacteriaceae</taxon>
        <taxon>Citrobacter</taxon>
    </lineage>
</organism>
<accession>A0A9C7QNX6</accession>
<comment type="caution">
    <text evidence="1">The sequence shown here is derived from an EMBL/GenBank/DDBJ whole genome shotgun (WGS) entry which is preliminary data.</text>
</comment>
<sequence length="314" mass="35614">MSMIDCYEPGFVRSFLNRNPDSPLHVRLSWQTEVRESLLLTEPAACEAALGDPQAFILHTSQCQGDAAFLPLSPRERVLNQAALHTVALPGLIPEVRLYTLGILLSWADKQPGEGDDALETIAMLPHTLTDSVHEGKLQQQFACLPAIPQVQLELIRRLGSIDFDWQILPESTRKLTLPLQMSLLTLQDANSETLLLQQLHKQWQTTYQTLFAQQNWIFSNYLIYRLYHDAFPGMDGENAPLRFFELTTDFCLIRTLFSLWTLDGSALSPDDIYALFALVERWRHRAEFTSLRQSLQNVLPADALLSAFSLLTC</sequence>
<dbReference type="AlphaFoldDB" id="A0A9C7QNX6"/>
<name>A0A9C7QNX6_CITAM</name>
<reference evidence="1" key="1">
    <citation type="journal article" date="2018" name="Genome Biol.">
        <title>SKESA: strategic k-mer extension for scrupulous assemblies.</title>
        <authorList>
            <person name="Souvorov A."/>
            <person name="Agarwala R."/>
            <person name="Lipman D.J."/>
        </authorList>
    </citation>
    <scope>NUCLEOTIDE SEQUENCE</scope>
    <source>
        <strain evidence="1">CAV1698</strain>
    </source>
</reference>
<reference evidence="1" key="2">
    <citation type="submission" date="2022-05" db="EMBL/GenBank/DDBJ databases">
        <authorList>
            <consortium name="NCBI Pathogen Detection Project"/>
        </authorList>
    </citation>
    <scope>NUCLEOTIDE SEQUENCE</scope>
    <source>
        <strain evidence="1">CAV1698</strain>
    </source>
</reference>
<protein>
    <submittedName>
        <fullName evidence="1">Lysine-N-methylase</fullName>
    </submittedName>
</protein>
<dbReference type="Proteomes" id="UP000862426">
    <property type="component" value="Unassembled WGS sequence"/>
</dbReference>
<evidence type="ECO:0000313" key="2">
    <source>
        <dbReference type="Proteomes" id="UP000862426"/>
    </source>
</evidence>
<dbReference type="EMBL" id="DACYAJ020000014">
    <property type="protein sequence ID" value="HCD1255930.1"/>
    <property type="molecule type" value="Genomic_DNA"/>
</dbReference>
<gene>
    <name evidence="1" type="ORF">JD854_RS12835</name>
</gene>
<evidence type="ECO:0000313" key="1">
    <source>
        <dbReference type="EMBL" id="HCD1255930.1"/>
    </source>
</evidence>
<proteinExistence type="predicted"/>